<gene>
    <name evidence="2" type="ORF">J2Z37_002384</name>
</gene>
<evidence type="ECO:0000313" key="3">
    <source>
        <dbReference type="Proteomes" id="UP001519343"/>
    </source>
</evidence>
<feature type="transmembrane region" description="Helical" evidence="1">
    <location>
        <begin position="81"/>
        <end position="105"/>
    </location>
</feature>
<keyword evidence="1" id="KW-0812">Transmembrane</keyword>
<accession>A0ABS4GQ36</accession>
<dbReference type="Proteomes" id="UP001519343">
    <property type="component" value="Unassembled WGS sequence"/>
</dbReference>
<evidence type="ECO:0000313" key="2">
    <source>
        <dbReference type="EMBL" id="MBP1932383.1"/>
    </source>
</evidence>
<keyword evidence="1" id="KW-1133">Transmembrane helix</keyword>
<dbReference type="EMBL" id="JAGGKT010000006">
    <property type="protein sequence ID" value="MBP1932383.1"/>
    <property type="molecule type" value="Genomic_DNA"/>
</dbReference>
<evidence type="ECO:0000256" key="1">
    <source>
        <dbReference type="SAM" id="Phobius"/>
    </source>
</evidence>
<proteinExistence type="predicted"/>
<comment type="caution">
    <text evidence="2">The sequence shown here is derived from an EMBL/GenBank/DDBJ whole genome shotgun (WGS) entry which is preliminary data.</text>
</comment>
<keyword evidence="1" id="KW-0472">Membrane</keyword>
<keyword evidence="3" id="KW-1185">Reference proteome</keyword>
<name>A0ABS4GQ36_9BACL</name>
<sequence>MQTNVETNAAKQPARGKAKWAVWGIVFLAVAFIGLYFVKWNPYFHKAFLAANTHDIGASIVSGKDNGAPAPSWNAAWGYAVTYFLAIWKAALLGIVLGSLVQVLIPQNWLVRVFGSKSFRSTAVAGVSSLPGMM</sequence>
<organism evidence="2 3">
    <name type="scientific">Ammoniphilus resinae</name>
    <dbReference type="NCBI Taxonomy" id="861532"/>
    <lineage>
        <taxon>Bacteria</taxon>
        <taxon>Bacillati</taxon>
        <taxon>Bacillota</taxon>
        <taxon>Bacilli</taxon>
        <taxon>Bacillales</taxon>
        <taxon>Paenibacillaceae</taxon>
        <taxon>Aneurinibacillus group</taxon>
        <taxon>Ammoniphilus</taxon>
    </lineage>
</organism>
<feature type="transmembrane region" description="Helical" evidence="1">
    <location>
        <begin position="20"/>
        <end position="38"/>
    </location>
</feature>
<reference evidence="2 3" key="1">
    <citation type="submission" date="2021-03" db="EMBL/GenBank/DDBJ databases">
        <title>Genomic Encyclopedia of Type Strains, Phase IV (KMG-IV): sequencing the most valuable type-strain genomes for metagenomic binning, comparative biology and taxonomic classification.</title>
        <authorList>
            <person name="Goeker M."/>
        </authorList>
    </citation>
    <scope>NUCLEOTIDE SEQUENCE [LARGE SCALE GENOMIC DNA]</scope>
    <source>
        <strain evidence="2 3">DSM 24738</strain>
    </source>
</reference>
<protein>
    <submittedName>
        <fullName evidence="2">Uncharacterized membrane protein YraQ (UPF0718 family)</fullName>
    </submittedName>
</protein>
<dbReference type="RefSeq" id="WP_342453816.1">
    <property type="nucleotide sequence ID" value="NZ_JAGGKT010000006.1"/>
</dbReference>